<proteinExistence type="predicted"/>
<dbReference type="Proteomes" id="UP000887580">
    <property type="component" value="Unplaced"/>
</dbReference>
<accession>A0AC35GW06</accession>
<reference evidence="2" key="1">
    <citation type="submission" date="2022-11" db="UniProtKB">
        <authorList>
            <consortium name="WormBaseParasite"/>
        </authorList>
    </citation>
    <scope>IDENTIFICATION</scope>
</reference>
<sequence length="136" mass="15584">MDTSLDVDDFKRDETSVIPITRKEFEDMTKDLIIRGKNLIDKVLKKAKLNRNDINIAFHVGGGCRMPMIKKMLNEIFPNAEHRCSIHPEELIAKGAALYAYERKNLVLPNFDYYFSAISILIAIVLMLSIKILIIC</sequence>
<organism evidence="1 2">
    <name type="scientific">Panagrolaimus sp. PS1159</name>
    <dbReference type="NCBI Taxonomy" id="55785"/>
    <lineage>
        <taxon>Eukaryota</taxon>
        <taxon>Metazoa</taxon>
        <taxon>Ecdysozoa</taxon>
        <taxon>Nematoda</taxon>
        <taxon>Chromadorea</taxon>
        <taxon>Rhabditida</taxon>
        <taxon>Tylenchina</taxon>
        <taxon>Panagrolaimomorpha</taxon>
        <taxon>Panagrolaimoidea</taxon>
        <taxon>Panagrolaimidae</taxon>
        <taxon>Panagrolaimus</taxon>
    </lineage>
</organism>
<name>A0AC35GW06_9BILA</name>
<protein>
    <submittedName>
        <fullName evidence="2">Heat shock protein 70</fullName>
    </submittedName>
</protein>
<evidence type="ECO:0000313" key="2">
    <source>
        <dbReference type="WBParaSite" id="PS1159_v2.g9158.t1"/>
    </source>
</evidence>
<evidence type="ECO:0000313" key="1">
    <source>
        <dbReference type="Proteomes" id="UP000887580"/>
    </source>
</evidence>
<dbReference type="WBParaSite" id="PS1159_v2.g9158.t1">
    <property type="protein sequence ID" value="PS1159_v2.g9158.t1"/>
    <property type="gene ID" value="PS1159_v2.g9158"/>
</dbReference>